<dbReference type="InterPro" id="IPR014752">
    <property type="entry name" value="Arrestin-like_C"/>
</dbReference>
<dbReference type="EMBL" id="MCFD01000010">
    <property type="protein sequence ID" value="ORX68304.1"/>
    <property type="molecule type" value="Genomic_DNA"/>
</dbReference>
<dbReference type="GeneID" id="63807136"/>
<accession>A0A1Y1W520</accession>
<protein>
    <recommendedName>
        <fullName evidence="2">Arrestin-like N-terminal domain-containing protein</fullName>
    </recommendedName>
</protein>
<dbReference type="AlphaFoldDB" id="A0A1Y1W520"/>
<evidence type="ECO:0000256" key="1">
    <source>
        <dbReference type="SAM" id="MobiDB-lite"/>
    </source>
</evidence>
<evidence type="ECO:0000313" key="3">
    <source>
        <dbReference type="EMBL" id="ORX68304.1"/>
    </source>
</evidence>
<dbReference type="GO" id="GO:0030674">
    <property type="term" value="F:protein-macromolecule adaptor activity"/>
    <property type="evidence" value="ECO:0007669"/>
    <property type="project" value="TreeGrafter"/>
</dbReference>
<feature type="compositionally biased region" description="Polar residues" evidence="1">
    <location>
        <begin position="467"/>
        <end position="482"/>
    </location>
</feature>
<dbReference type="GO" id="GO:0005829">
    <property type="term" value="C:cytosol"/>
    <property type="evidence" value="ECO:0007669"/>
    <property type="project" value="TreeGrafter"/>
</dbReference>
<comment type="caution">
    <text evidence="3">The sequence shown here is derived from an EMBL/GenBank/DDBJ whole genome shotgun (WGS) entry which is preliminary data.</text>
</comment>
<feature type="compositionally biased region" description="Basic and acidic residues" evidence="1">
    <location>
        <begin position="726"/>
        <end position="738"/>
    </location>
</feature>
<dbReference type="Proteomes" id="UP000193922">
    <property type="component" value="Unassembled WGS sequence"/>
</dbReference>
<dbReference type="RefSeq" id="XP_040742118.1">
    <property type="nucleotide sequence ID" value="XM_040890488.1"/>
</dbReference>
<feature type="compositionally biased region" description="Low complexity" evidence="1">
    <location>
        <begin position="525"/>
        <end position="539"/>
    </location>
</feature>
<dbReference type="Gene3D" id="2.60.40.640">
    <property type="match status" value="1"/>
</dbReference>
<dbReference type="Pfam" id="PF00339">
    <property type="entry name" value="Arrestin_N"/>
    <property type="match status" value="1"/>
</dbReference>
<sequence>MSDDVGFYNTLQVLELRSRKKRLSSTFMEMSNQNQITLFKLSTSSGNDMEHPVRPNDRFSGVVVLQLSRPVYASQVTLEFTGTERRMSALKGLSKFIKTQLFSITVTVWKPTHDGPSPSSVLSDGIHVFNFTCQMPNVNYPQSIERQEYDYRYTLRALVKVPLDQRSEYSIAVVEKDVHCAPLITQSLNLETLSIMETLYFEKKGKKGKAAVELRAGITGHQILPGSKVKIDMSIKELSSTNWTKVVARLMERTNCREGTKSTFSQPHWSADRELAHTELVRSSVYNFFLNDELTGADSSESTTKNGSTVTNETMYFSIPLMACSPLGSDHLEFTHYIRLEIVLPNWRSSDRAVYTEFPVKLLTCDPQSAVSMLNRQMSMLQLERSNSTDAQSFVSTPQSPTLNRAPSITSFQGSRNGLAGSLPVAYYEVHPVQRPYPVLSMLKQSNYSGPGDVPSDLVSVSKASGKPSTSRSLKHSTMGSSHKSEYSFDGRSMHSSMQSSMSTAEDPAEERYRARPLPPPPPSMLQMPSQSSVMQVSTSPPPLPDTPMPTSNNYSPTTVVTPVSARYPEFTQQKLPPLPPQSPTHSAYQGGLIPSPYSSAHTSTNSAGAYEGNLMLQPVPSKASSGGGGVIKDLISAPFNVVKHDTGLIPLPQQPAVSLPVPPGDVLSGGFGFPTFSKSKKPQLQRPHTSAQMTMAAASPPPDLPGDDFDSDDDAGYFKSSMARRSSERERANERGLFRLRKNSSIKVSR</sequence>
<gene>
    <name evidence="3" type="ORF">DL89DRAFT_294202</name>
</gene>
<feature type="compositionally biased region" description="Acidic residues" evidence="1">
    <location>
        <begin position="706"/>
        <end position="716"/>
    </location>
</feature>
<dbReference type="PANTHER" id="PTHR11188:SF17">
    <property type="entry name" value="FI21816P1"/>
    <property type="match status" value="1"/>
</dbReference>
<dbReference type="InterPro" id="IPR011021">
    <property type="entry name" value="Arrestin-like_N"/>
</dbReference>
<reference evidence="3 4" key="1">
    <citation type="submission" date="2016-07" db="EMBL/GenBank/DDBJ databases">
        <title>Pervasive Adenine N6-methylation of Active Genes in Fungi.</title>
        <authorList>
            <consortium name="DOE Joint Genome Institute"/>
            <person name="Mondo S.J."/>
            <person name="Dannebaum R.O."/>
            <person name="Kuo R.C."/>
            <person name="Labutti K."/>
            <person name="Haridas S."/>
            <person name="Kuo A."/>
            <person name="Salamov A."/>
            <person name="Ahrendt S.R."/>
            <person name="Lipzen A."/>
            <person name="Sullivan W."/>
            <person name="Andreopoulos W.B."/>
            <person name="Clum A."/>
            <person name="Lindquist E."/>
            <person name="Daum C."/>
            <person name="Ramamoorthy G.K."/>
            <person name="Gryganskyi A."/>
            <person name="Culley D."/>
            <person name="Magnuson J.K."/>
            <person name="James T.Y."/>
            <person name="O'Malley M.A."/>
            <person name="Stajich J.E."/>
            <person name="Spatafora J.W."/>
            <person name="Visel A."/>
            <person name="Grigoriev I.V."/>
        </authorList>
    </citation>
    <scope>NUCLEOTIDE SEQUENCE [LARGE SCALE GENOMIC DNA]</scope>
    <source>
        <strain evidence="3 4">ATCC 12442</strain>
    </source>
</reference>
<dbReference type="GO" id="GO:0031625">
    <property type="term" value="F:ubiquitin protein ligase binding"/>
    <property type="evidence" value="ECO:0007669"/>
    <property type="project" value="TreeGrafter"/>
</dbReference>
<feature type="compositionally biased region" description="Basic and acidic residues" evidence="1">
    <location>
        <begin position="483"/>
        <end position="493"/>
    </location>
</feature>
<feature type="region of interest" description="Disordered" evidence="1">
    <location>
        <begin position="392"/>
        <end position="414"/>
    </location>
</feature>
<feature type="region of interest" description="Disordered" evidence="1">
    <location>
        <begin position="677"/>
        <end position="751"/>
    </location>
</feature>
<dbReference type="GO" id="GO:0070086">
    <property type="term" value="P:ubiquitin-dependent endocytosis"/>
    <property type="evidence" value="ECO:0007669"/>
    <property type="project" value="TreeGrafter"/>
</dbReference>
<feature type="region of interest" description="Disordered" evidence="1">
    <location>
        <begin position="454"/>
        <end position="546"/>
    </location>
</feature>
<dbReference type="OrthoDB" id="2333384at2759"/>
<proteinExistence type="predicted"/>
<feature type="domain" description="Arrestin-like N-terminal" evidence="2">
    <location>
        <begin position="54"/>
        <end position="167"/>
    </location>
</feature>
<dbReference type="PANTHER" id="PTHR11188">
    <property type="entry name" value="ARRESTIN DOMAIN CONTAINING PROTEIN"/>
    <property type="match status" value="1"/>
</dbReference>
<keyword evidence="4" id="KW-1185">Reference proteome</keyword>
<dbReference type="InterPro" id="IPR050357">
    <property type="entry name" value="Arrestin_domain-protein"/>
</dbReference>
<feature type="compositionally biased region" description="Low complexity" evidence="1">
    <location>
        <begin position="494"/>
        <end position="503"/>
    </location>
</feature>
<dbReference type="GO" id="GO:0005886">
    <property type="term" value="C:plasma membrane"/>
    <property type="evidence" value="ECO:0007669"/>
    <property type="project" value="TreeGrafter"/>
</dbReference>
<feature type="compositionally biased region" description="Basic residues" evidence="1">
    <location>
        <begin position="739"/>
        <end position="751"/>
    </location>
</feature>
<organism evidence="3 4">
    <name type="scientific">Linderina pennispora</name>
    <dbReference type="NCBI Taxonomy" id="61395"/>
    <lineage>
        <taxon>Eukaryota</taxon>
        <taxon>Fungi</taxon>
        <taxon>Fungi incertae sedis</taxon>
        <taxon>Zoopagomycota</taxon>
        <taxon>Kickxellomycotina</taxon>
        <taxon>Kickxellomycetes</taxon>
        <taxon>Kickxellales</taxon>
        <taxon>Kickxellaceae</taxon>
        <taxon>Linderina</taxon>
    </lineage>
</organism>
<feature type="region of interest" description="Disordered" evidence="1">
    <location>
        <begin position="576"/>
        <end position="604"/>
    </location>
</feature>
<evidence type="ECO:0000259" key="2">
    <source>
        <dbReference type="Pfam" id="PF00339"/>
    </source>
</evidence>
<name>A0A1Y1W520_9FUNG</name>
<evidence type="ECO:0000313" key="4">
    <source>
        <dbReference type="Proteomes" id="UP000193922"/>
    </source>
</evidence>